<proteinExistence type="predicted"/>
<protein>
    <recommendedName>
        <fullName evidence="1">Reverse transcriptase domain-containing protein</fullName>
    </recommendedName>
</protein>
<evidence type="ECO:0000259" key="1">
    <source>
        <dbReference type="PROSITE" id="PS50878"/>
    </source>
</evidence>
<dbReference type="Pfam" id="PF12770">
    <property type="entry name" value="CHAT"/>
    <property type="match status" value="1"/>
</dbReference>
<dbReference type="OrthoDB" id="1937875at2759"/>
<dbReference type="OMA" id="YAFSCIV"/>
<keyword evidence="3" id="KW-1185">Reference proteome</keyword>
<feature type="domain" description="Reverse transcriptase" evidence="1">
    <location>
        <begin position="407"/>
        <end position="689"/>
    </location>
</feature>
<dbReference type="PANTHER" id="PTHR35450:SF2">
    <property type="entry name" value="REVERSE TRANSCRIPTASE DOMAIN-CONTAINING PROTEIN"/>
    <property type="match status" value="1"/>
</dbReference>
<reference evidence="2" key="1">
    <citation type="submission" date="2022-11" db="UniProtKB">
        <authorList>
            <consortium name="EnsemblMetazoa"/>
        </authorList>
    </citation>
    <scope>IDENTIFICATION</scope>
</reference>
<dbReference type="Pfam" id="PF00078">
    <property type="entry name" value="RVT_1"/>
    <property type="match status" value="1"/>
</dbReference>
<name>A0A913Y1B1_EXADI</name>
<accession>A0A913Y1B1</accession>
<dbReference type="KEGG" id="epa:110250681"/>
<dbReference type="EnsemblMetazoa" id="XM_021057298.2">
    <property type="protein sequence ID" value="XP_020912957.1"/>
    <property type="gene ID" value="LOC110250681"/>
</dbReference>
<evidence type="ECO:0000313" key="3">
    <source>
        <dbReference type="Proteomes" id="UP000887567"/>
    </source>
</evidence>
<dbReference type="PANTHER" id="PTHR35450">
    <property type="entry name" value="REVERSE TRANSCRIPTASE DOMAIN-CONTAINING PROTEIN"/>
    <property type="match status" value="1"/>
</dbReference>
<dbReference type="InterPro" id="IPR043502">
    <property type="entry name" value="DNA/RNA_pol_sf"/>
</dbReference>
<dbReference type="SUPFAM" id="SSF56672">
    <property type="entry name" value="DNA/RNA polymerases"/>
    <property type="match status" value="1"/>
</dbReference>
<evidence type="ECO:0000313" key="2">
    <source>
        <dbReference type="EnsemblMetazoa" id="XP_020912957.1"/>
    </source>
</evidence>
<dbReference type="GeneID" id="110250681"/>
<dbReference type="PROSITE" id="PS50878">
    <property type="entry name" value="RT_POL"/>
    <property type="match status" value="1"/>
</dbReference>
<dbReference type="AlphaFoldDB" id="A0A913Y1B1"/>
<dbReference type="InterPro" id="IPR000477">
    <property type="entry name" value="RT_dom"/>
</dbReference>
<dbReference type="Proteomes" id="UP000887567">
    <property type="component" value="Unplaced"/>
</dbReference>
<dbReference type="InterPro" id="IPR024983">
    <property type="entry name" value="CHAT_dom"/>
</dbReference>
<sequence length="1128" mass="128148">MDNLDALATILSSLSDDERKHTKAGYFQYLVDNCFQQLNVREGKGMKCEDRSMNSLAHEDLECASSTNSSQFSENALKAFQKVDRCIPDEEDDKMEPLDMLFYRLVSPVLDQLTHDEVIIIPDGYLFMVPFAALQDPKTGKFLSEIKRIRLAPSLTTLKILQESSHDTYCRSGALIIGNPTTGHVSRNGRTVIFSPLPGAEDEAIQISNLLGVQPLIGSQATKEAVLRRLQQGVSIIHFAAHGSKENGQIALAPSKPTTYSSPAEEKDCILTMKEVQESGIHAQLVVLSCCYSGRGDVRSEGVVGMTRAFLAAGACAVVASLWAIDDTAANVFMLKFYSHLKNGESASRSLQQAMKDMREIYKEPMFWAGFFLIEDDKAPGCDGIVNFWLKYLPAIHEDLTYAYNRLIENPEECPNWLTTGITYLLPKNEETINPKNYRPITCLPTMYKILTSILTSRTYDHMVENNLMPLEQKGCRKGSYGCKDQLLINKAIMEEIKSRKKNLSTAWIDYKKAFDSVPHSWIMKCLEIYKVSPILINFIRNNMSQWKTTLNLNHSEGVLTSRQINIKSGIFQGDSLSPLLFCIALTPLSSLLNKSRHGYKSGNKVINHLFYMDDLKTYAKNDDEQTGLLTIVKGFSDDIKMEFGLDKCAKATFKRGKLVKSENIVIDINTTIQDLEQEGTYKYLGVSEGDGIEHSSMKEKIRKEYYRRIRLLLKSELNATNRINAINTLAVPVVSYSFNIINWKLEDLRRLDRKTRKLLTTAKMHHPKADVDRLYLPRTSGGRGLIQIETSYKLTTIGLHTYLNSNEDCLLMIAREHEQLKNTTSVDVQAAKFKREFDVPDIEKLDNEGATTYARRTKLKAKNLALEHLKHKWEEKPLHGQYPKRINDKDVDQAQTYEWLRTSGLKSETEGFIIAAQDQCIKTNYYRNKILKDGTDPMCRICGKNQETIDHLVSGCSELAKTEYIHRHNKAAAYLHWAICKHYNIEVKDKYYEHEPSTVEDNEEATILWDMPIQTDREIKANRPDIVVKNKKEKTCLLIDMSIPTERNTSVKTSEKLSKYKDLEIEIQRMWGMKTTTIPVVIGALGLIKNGMEKYVKQIPGNIRVQEIQKVALLGTAHIIRRALSIK</sequence>
<dbReference type="CDD" id="cd01650">
    <property type="entry name" value="RT_nLTR_like"/>
    <property type="match status" value="1"/>
</dbReference>
<dbReference type="RefSeq" id="XP_020912957.1">
    <property type="nucleotide sequence ID" value="XM_021057298.2"/>
</dbReference>
<organism evidence="2 3">
    <name type="scientific">Exaiptasia diaphana</name>
    <name type="common">Tropical sea anemone</name>
    <name type="synonym">Aiptasia pulchella</name>
    <dbReference type="NCBI Taxonomy" id="2652724"/>
    <lineage>
        <taxon>Eukaryota</taxon>
        <taxon>Metazoa</taxon>
        <taxon>Cnidaria</taxon>
        <taxon>Anthozoa</taxon>
        <taxon>Hexacorallia</taxon>
        <taxon>Actiniaria</taxon>
        <taxon>Aiptasiidae</taxon>
        <taxon>Exaiptasia</taxon>
    </lineage>
</organism>